<dbReference type="Gene3D" id="1.10.10.60">
    <property type="entry name" value="Homeodomain-like"/>
    <property type="match status" value="1"/>
</dbReference>
<accession>A0A3T0KXY5</accession>
<evidence type="ECO:0000313" key="2">
    <source>
        <dbReference type="EMBL" id="AZV45171.1"/>
    </source>
</evidence>
<dbReference type="Pfam" id="PF13022">
    <property type="entry name" value="HTH_Tnp_1_2"/>
    <property type="match status" value="1"/>
</dbReference>
<protein>
    <recommendedName>
        <fullName evidence="1">Homeodomain phBC6A51-type domain-containing protein</fullName>
    </recommendedName>
</protein>
<proteinExistence type="predicted"/>
<dbReference type="EMBL" id="CP026095">
    <property type="protein sequence ID" value="AZV45171.1"/>
    <property type="molecule type" value="Genomic_DNA"/>
</dbReference>
<gene>
    <name evidence="2" type="ORF">BAOM_4592</name>
</gene>
<organism evidence="2 3">
    <name type="scientific">Peribacillus asahii</name>
    <dbReference type="NCBI Taxonomy" id="228899"/>
    <lineage>
        <taxon>Bacteria</taxon>
        <taxon>Bacillati</taxon>
        <taxon>Bacillota</taxon>
        <taxon>Bacilli</taxon>
        <taxon>Bacillales</taxon>
        <taxon>Bacillaceae</taxon>
        <taxon>Peribacillus</taxon>
    </lineage>
</organism>
<dbReference type="SUPFAM" id="SSF46689">
    <property type="entry name" value="Homeodomain-like"/>
    <property type="match status" value="1"/>
</dbReference>
<reference evidence="2 3" key="1">
    <citation type="submission" date="2018-01" db="EMBL/GenBank/DDBJ databases">
        <title>Bacillus asahii Genome sequencing and assembly.</title>
        <authorList>
            <person name="Jiang H."/>
            <person name="Feng Y."/>
            <person name="Zhao F."/>
            <person name="Lin X."/>
        </authorList>
    </citation>
    <scope>NUCLEOTIDE SEQUENCE [LARGE SCALE GENOMIC DNA]</scope>
    <source>
        <strain evidence="2 3">OM18</strain>
    </source>
</reference>
<name>A0A3T0KXY5_9BACI</name>
<feature type="domain" description="Homeodomain phBC6A51-type" evidence="1">
    <location>
        <begin position="12"/>
        <end position="129"/>
    </location>
</feature>
<evidence type="ECO:0000259" key="1">
    <source>
        <dbReference type="Pfam" id="PF13022"/>
    </source>
</evidence>
<dbReference type="KEGG" id="pasa:BAOM_4592"/>
<evidence type="ECO:0000313" key="3">
    <source>
        <dbReference type="Proteomes" id="UP000283095"/>
    </source>
</evidence>
<dbReference type="InterPro" id="IPR009057">
    <property type="entry name" value="Homeodomain-like_sf"/>
</dbReference>
<dbReference type="AlphaFoldDB" id="A0A3T0KXY5"/>
<dbReference type="Proteomes" id="UP000283095">
    <property type="component" value="Chromosome"/>
</dbReference>
<dbReference type="InterPro" id="IPR024978">
    <property type="entry name" value="Homeodomain_phBC6A51-type"/>
</dbReference>
<dbReference type="OrthoDB" id="2199833at2"/>
<dbReference type="RefSeq" id="WP_127762012.1">
    <property type="nucleotide sequence ID" value="NZ_CP026095.1"/>
</dbReference>
<sequence length="147" mass="16654">MGNEITLSELKALLTTQQLQAADTLVANDYAQKEKRSYEEIAEELGISVRTLYKWRQNQAFIKYCAFISDTKLDSFRSLADAQLIRLIEGTSNNGNASVKSLELYYKLAGKLVDRREVVSAAEVNKRTRISDDELQKGLDELNDMLN</sequence>